<accession>A0ABS3SWV3</accession>
<dbReference type="Gene3D" id="3.20.20.70">
    <property type="entry name" value="Aldolase class I"/>
    <property type="match status" value="1"/>
</dbReference>
<gene>
    <name evidence="2" type="ORF">J4051_18170</name>
</gene>
<comment type="caution">
    <text evidence="2">The sequence shown here is derived from an EMBL/GenBank/DDBJ whole genome shotgun (WGS) entry which is preliminary data.</text>
</comment>
<keyword evidence="3" id="KW-1185">Reference proteome</keyword>
<reference evidence="2 3" key="1">
    <citation type="submission" date="2021-03" db="EMBL/GenBank/DDBJ databases">
        <title>Gelidibacter sp. nov., isolated from costal sediment.</title>
        <authorList>
            <person name="Lun K.-Y."/>
        </authorList>
    </citation>
    <scope>NUCLEOTIDE SEQUENCE [LARGE SCALE GENOMIC DNA]</scope>
    <source>
        <strain evidence="2 3">DF109</strain>
    </source>
</reference>
<dbReference type="SUPFAM" id="SSF51391">
    <property type="entry name" value="Thiamin phosphate synthase"/>
    <property type="match status" value="1"/>
</dbReference>
<evidence type="ECO:0000313" key="3">
    <source>
        <dbReference type="Proteomes" id="UP000681315"/>
    </source>
</evidence>
<organism evidence="2 3">
    <name type="scientific">Gelidibacter pelagius</name>
    <dbReference type="NCBI Taxonomy" id="2819985"/>
    <lineage>
        <taxon>Bacteria</taxon>
        <taxon>Pseudomonadati</taxon>
        <taxon>Bacteroidota</taxon>
        <taxon>Flavobacteriia</taxon>
        <taxon>Flavobacteriales</taxon>
        <taxon>Flavobacteriaceae</taxon>
        <taxon>Gelidibacter</taxon>
    </lineage>
</organism>
<dbReference type="Pfam" id="PF02581">
    <property type="entry name" value="TMP-TENI"/>
    <property type="match status" value="1"/>
</dbReference>
<sequence>MIVLIAPKKDIEDETQILNQLLESDLECYHLSKPNKNYQEHVDFLKEINSDYHNRIVLHNFHELTNDFDLKGIHFEEQQRRKYIETPTRYFKDLKLFGKTISSSFSELNDLVDSDFEFDYHLLSQIFSSENQPNSEGSQIDVGDVDKLIIGMGGIDAHNIHKVFNLGYQGVAVLESVWNSNDPVGSSTDLKTIHDSIRIQP</sequence>
<dbReference type="InterPro" id="IPR013785">
    <property type="entry name" value="Aldolase_TIM"/>
</dbReference>
<dbReference type="Proteomes" id="UP000681315">
    <property type="component" value="Unassembled WGS sequence"/>
</dbReference>
<protein>
    <submittedName>
        <fullName evidence="2">Thiamine phosphate synthase</fullName>
    </submittedName>
</protein>
<evidence type="ECO:0000313" key="2">
    <source>
        <dbReference type="EMBL" id="MBO3100203.1"/>
    </source>
</evidence>
<dbReference type="InterPro" id="IPR022998">
    <property type="entry name" value="ThiamineP_synth_TenI"/>
</dbReference>
<dbReference type="InterPro" id="IPR036206">
    <property type="entry name" value="ThiamineP_synth_sf"/>
</dbReference>
<evidence type="ECO:0000259" key="1">
    <source>
        <dbReference type="Pfam" id="PF02581"/>
    </source>
</evidence>
<feature type="domain" description="Thiamine phosphate synthase/TenI" evidence="1">
    <location>
        <begin position="3"/>
        <end position="176"/>
    </location>
</feature>
<name>A0ABS3SWV3_9FLAO</name>
<proteinExistence type="predicted"/>
<dbReference type="RefSeq" id="WP_208235306.1">
    <property type="nucleotide sequence ID" value="NZ_JAGEVG010000032.1"/>
</dbReference>
<dbReference type="EMBL" id="JAGEVG010000032">
    <property type="protein sequence ID" value="MBO3100203.1"/>
    <property type="molecule type" value="Genomic_DNA"/>
</dbReference>